<evidence type="ECO:0000256" key="1">
    <source>
        <dbReference type="SAM" id="MobiDB-lite"/>
    </source>
</evidence>
<dbReference type="GO" id="GO:0003677">
    <property type="term" value="F:DNA binding"/>
    <property type="evidence" value="ECO:0007669"/>
    <property type="project" value="InterPro"/>
</dbReference>
<dbReference type="Pfam" id="PF01609">
    <property type="entry name" value="DDE_Tnp_1"/>
    <property type="match status" value="1"/>
</dbReference>
<sequence>MAVSGANTHDRNALKPLVHAIPDVRSPRGPRRRRPGKLHADTGYDYDDLRRWLRTRNIVPRIARTGVESSAKLGRYRWRVERSFSWLLNYRRPAIRWERKAANFTGFLTLTAALTCYKNIPK</sequence>
<evidence type="ECO:0000313" key="3">
    <source>
        <dbReference type="EMBL" id="NYH79407.1"/>
    </source>
</evidence>
<keyword evidence="4" id="KW-1185">Reference proteome</keyword>
<gene>
    <name evidence="3" type="ORF">FHR84_002741</name>
</gene>
<reference evidence="3 4" key="1">
    <citation type="submission" date="2020-07" db="EMBL/GenBank/DDBJ databases">
        <title>Genomic Encyclopedia of Type Strains, Phase III (KMG-III): the genomes of soil and plant-associated and newly described type strains.</title>
        <authorList>
            <person name="Whitman W."/>
        </authorList>
    </citation>
    <scope>NUCLEOTIDE SEQUENCE [LARGE SCALE GENOMIC DNA]</scope>
    <source>
        <strain evidence="3 4">CECT 8576</strain>
    </source>
</reference>
<proteinExistence type="predicted"/>
<comment type="caution">
    <text evidence="3">The sequence shown here is derived from an EMBL/GenBank/DDBJ whole genome shotgun (WGS) entry which is preliminary data.</text>
</comment>
<feature type="domain" description="Transposase IS4-like" evidence="2">
    <location>
        <begin position="2"/>
        <end position="115"/>
    </location>
</feature>
<dbReference type="GO" id="GO:0006313">
    <property type="term" value="P:DNA transposition"/>
    <property type="evidence" value="ECO:0007669"/>
    <property type="project" value="InterPro"/>
</dbReference>
<evidence type="ECO:0000259" key="2">
    <source>
        <dbReference type="Pfam" id="PF01609"/>
    </source>
</evidence>
<dbReference type="EMBL" id="JACBYW010000004">
    <property type="protein sequence ID" value="NYH79407.1"/>
    <property type="molecule type" value="Genomic_DNA"/>
</dbReference>
<evidence type="ECO:0000313" key="4">
    <source>
        <dbReference type="Proteomes" id="UP000548304"/>
    </source>
</evidence>
<organism evidence="3 4">
    <name type="scientific">Actinopolyspora biskrensis</name>
    <dbReference type="NCBI Taxonomy" id="1470178"/>
    <lineage>
        <taxon>Bacteria</taxon>
        <taxon>Bacillati</taxon>
        <taxon>Actinomycetota</taxon>
        <taxon>Actinomycetes</taxon>
        <taxon>Actinopolysporales</taxon>
        <taxon>Actinopolysporaceae</taxon>
        <taxon>Actinopolyspora</taxon>
    </lineage>
</organism>
<dbReference type="PANTHER" id="PTHR30007">
    <property type="entry name" value="PHP DOMAIN PROTEIN"/>
    <property type="match status" value="1"/>
</dbReference>
<feature type="region of interest" description="Disordered" evidence="1">
    <location>
        <begin position="16"/>
        <end position="40"/>
    </location>
</feature>
<dbReference type="PANTHER" id="PTHR30007:SF1">
    <property type="entry name" value="BLR1914 PROTEIN"/>
    <property type="match status" value="1"/>
</dbReference>
<accession>A0A852ZA29</accession>
<protein>
    <submittedName>
        <fullName evidence="3">Transposase</fullName>
    </submittedName>
</protein>
<name>A0A852ZA29_9ACTN</name>
<dbReference type="InterPro" id="IPR002559">
    <property type="entry name" value="Transposase_11"/>
</dbReference>
<dbReference type="GO" id="GO:0004803">
    <property type="term" value="F:transposase activity"/>
    <property type="evidence" value="ECO:0007669"/>
    <property type="project" value="InterPro"/>
</dbReference>
<dbReference type="Proteomes" id="UP000548304">
    <property type="component" value="Unassembled WGS sequence"/>
</dbReference>
<feature type="compositionally biased region" description="Basic residues" evidence="1">
    <location>
        <begin position="28"/>
        <end position="37"/>
    </location>
</feature>
<dbReference type="AlphaFoldDB" id="A0A852ZA29"/>